<proteinExistence type="predicted"/>
<dbReference type="EMBL" id="WJXW01000005">
    <property type="protein sequence ID" value="KAF9735999.1"/>
    <property type="molecule type" value="Genomic_DNA"/>
</dbReference>
<comment type="caution">
    <text evidence="1">The sequence shown here is derived from an EMBL/GenBank/DDBJ whole genome shotgun (WGS) entry which is preliminary data.</text>
</comment>
<evidence type="ECO:0000313" key="1">
    <source>
        <dbReference type="EMBL" id="KAF9735999.1"/>
    </source>
</evidence>
<protein>
    <submittedName>
        <fullName evidence="1">Uncharacterized protein</fullName>
    </submittedName>
</protein>
<reference evidence="1" key="1">
    <citation type="journal article" date="2020" name="Mol. Plant Microbe Interact.">
        <title>Genome Sequence of the Biocontrol Agent Coniothyrium minitans strain Conio (IMI 134523).</title>
        <authorList>
            <person name="Patel D."/>
            <person name="Shittu T.A."/>
            <person name="Baroncelli R."/>
            <person name="Muthumeenakshi S."/>
            <person name="Osborne T.H."/>
            <person name="Janganan T.K."/>
            <person name="Sreenivasaprasad S."/>
        </authorList>
    </citation>
    <scope>NUCLEOTIDE SEQUENCE</scope>
    <source>
        <strain evidence="1">Conio</strain>
    </source>
</reference>
<evidence type="ECO:0000313" key="2">
    <source>
        <dbReference type="Proteomes" id="UP000756921"/>
    </source>
</evidence>
<dbReference type="AlphaFoldDB" id="A0A9P6KRU5"/>
<sequence>MAHTLAQPEITNFHIPIVWPAVVRVEARYRQATCLRACVLHSLVDVLGHLDRETFSRLRLSLAAWRKSGLSSGVDLAMAFTLGGVGAGCLPGVARTEGTRQSCLEKVLREWRAMGTRLRCKVGEVDLVVYRDRRRNLTALGPGSVLFGNGALGSLEVEAFQTHPKVSEETWTMGSKSMLAVQPECDEL</sequence>
<gene>
    <name evidence="1" type="ORF">PMIN01_05914</name>
</gene>
<keyword evidence="2" id="KW-1185">Reference proteome</keyword>
<dbReference type="Proteomes" id="UP000756921">
    <property type="component" value="Unassembled WGS sequence"/>
</dbReference>
<accession>A0A9P6KRU5</accession>
<organism evidence="1 2">
    <name type="scientific">Paraphaeosphaeria minitans</name>
    <dbReference type="NCBI Taxonomy" id="565426"/>
    <lineage>
        <taxon>Eukaryota</taxon>
        <taxon>Fungi</taxon>
        <taxon>Dikarya</taxon>
        <taxon>Ascomycota</taxon>
        <taxon>Pezizomycotina</taxon>
        <taxon>Dothideomycetes</taxon>
        <taxon>Pleosporomycetidae</taxon>
        <taxon>Pleosporales</taxon>
        <taxon>Massarineae</taxon>
        <taxon>Didymosphaeriaceae</taxon>
        <taxon>Paraphaeosphaeria</taxon>
    </lineage>
</organism>
<name>A0A9P6KRU5_9PLEO</name>